<evidence type="ECO:0000313" key="4">
    <source>
        <dbReference type="Proteomes" id="UP000246085"/>
    </source>
</evidence>
<evidence type="ECO:0000256" key="1">
    <source>
        <dbReference type="SAM" id="MobiDB-lite"/>
    </source>
</evidence>
<evidence type="ECO:0000313" key="3">
    <source>
        <dbReference type="EMBL" id="SPP96153.1"/>
    </source>
</evidence>
<name>A0A2U3Q3Y7_9BRAD</name>
<keyword evidence="5" id="KW-1185">Reference proteome</keyword>
<feature type="region of interest" description="Disordered" evidence="1">
    <location>
        <begin position="1"/>
        <end position="75"/>
    </location>
</feature>
<accession>A0A4Q0R465</accession>
<accession>A0A2U3Q3Y7</accession>
<dbReference type="KEGG" id="bvz:BRAD3257_5197"/>
<protein>
    <submittedName>
        <fullName evidence="3">Uncharacterized protein</fullName>
    </submittedName>
</protein>
<dbReference type="EMBL" id="LS398110">
    <property type="protein sequence ID" value="SPP96153.1"/>
    <property type="molecule type" value="Genomic_DNA"/>
</dbReference>
<proteinExistence type="predicted"/>
<dbReference type="Proteomes" id="UP000246085">
    <property type="component" value="Chromosome BRAD3257"/>
</dbReference>
<sequence length="75" mass="8025">MTNKQPKLYAPTEKDMRDNPLIGGSKGTKMAGISSDDLEDTFGENTIEGDVENDVNIGGGIDKDVARSGSPRRGR</sequence>
<dbReference type="Proteomes" id="UP000669317">
    <property type="component" value="Unassembled WGS sequence"/>
</dbReference>
<feature type="compositionally biased region" description="Acidic residues" evidence="1">
    <location>
        <begin position="36"/>
        <end position="53"/>
    </location>
</feature>
<reference evidence="3 4" key="1">
    <citation type="submission" date="2018-03" db="EMBL/GenBank/DDBJ databases">
        <authorList>
            <person name="Gully D."/>
        </authorList>
    </citation>
    <scope>NUCLEOTIDE SEQUENCE [LARGE SCALE GENOMIC DNA]</scope>
    <source>
        <strain evidence="3">ORS3257</strain>
    </source>
</reference>
<evidence type="ECO:0000313" key="2">
    <source>
        <dbReference type="EMBL" id="MBP0110089.1"/>
    </source>
</evidence>
<dbReference type="OrthoDB" id="8281596at2"/>
<reference evidence="2 5" key="2">
    <citation type="submission" date="2021-03" db="EMBL/GenBank/DDBJ databases">
        <title>Genome Sequence of Bradyrhizobium vignae strain ISRA400.</title>
        <authorList>
            <person name="Tisa L.S."/>
            <person name="Svistoonoff S."/>
            <person name="Hocher V."/>
            <person name="Fall S."/>
            <person name="Zaiya A."/>
            <person name="Naing D."/>
            <person name="Niang N."/>
            <person name="Diouf A."/>
            <person name="Dasylva M.C."/>
            <person name="Toure O."/>
            <person name="Gueye M."/>
            <person name="Gully D."/>
            <person name="Tisseyre P."/>
            <person name="Simpson S."/>
            <person name="Morris K."/>
            <person name="Thomas W.K."/>
        </authorList>
    </citation>
    <scope>NUCLEOTIDE SEQUENCE [LARGE SCALE GENOMIC DNA]</scope>
    <source>
        <strain evidence="2 5">ISRA400</strain>
    </source>
</reference>
<dbReference type="AlphaFoldDB" id="A0A2U3Q3Y7"/>
<evidence type="ECO:0000313" key="5">
    <source>
        <dbReference type="Proteomes" id="UP000669317"/>
    </source>
</evidence>
<dbReference type="RefSeq" id="WP_122403798.1">
    <property type="nucleotide sequence ID" value="NZ_JAGIKT010000004.1"/>
</dbReference>
<gene>
    <name evidence="3" type="ORF">BRAD3257_5197</name>
    <name evidence="2" type="ORF">JWS04_03035</name>
</gene>
<organism evidence="3 4">
    <name type="scientific">Bradyrhizobium vignae</name>
    <dbReference type="NCBI Taxonomy" id="1549949"/>
    <lineage>
        <taxon>Bacteria</taxon>
        <taxon>Pseudomonadati</taxon>
        <taxon>Pseudomonadota</taxon>
        <taxon>Alphaproteobacteria</taxon>
        <taxon>Hyphomicrobiales</taxon>
        <taxon>Nitrobacteraceae</taxon>
        <taxon>Bradyrhizobium</taxon>
    </lineage>
</organism>
<dbReference type="EMBL" id="JAGIKT010000004">
    <property type="protein sequence ID" value="MBP0110089.1"/>
    <property type="molecule type" value="Genomic_DNA"/>
</dbReference>